<keyword evidence="4 7" id="KW-0238">DNA-binding</keyword>
<dbReference type="Pfam" id="PF00486">
    <property type="entry name" value="Trans_reg_C"/>
    <property type="match status" value="1"/>
</dbReference>
<evidence type="ECO:0000256" key="2">
    <source>
        <dbReference type="ARBA" id="ARBA00023012"/>
    </source>
</evidence>
<feature type="domain" description="Response regulatory" evidence="8">
    <location>
        <begin position="2"/>
        <end position="116"/>
    </location>
</feature>
<evidence type="ECO:0000259" key="9">
    <source>
        <dbReference type="PROSITE" id="PS51755"/>
    </source>
</evidence>
<dbReference type="InterPro" id="IPR039420">
    <property type="entry name" value="WalR-like"/>
</dbReference>
<dbReference type="Proteomes" id="UP000295361">
    <property type="component" value="Unassembled WGS sequence"/>
</dbReference>
<dbReference type="GO" id="GO:0000976">
    <property type="term" value="F:transcription cis-regulatory region binding"/>
    <property type="evidence" value="ECO:0007669"/>
    <property type="project" value="TreeGrafter"/>
</dbReference>
<dbReference type="FunFam" id="3.40.50.2300:FF:000002">
    <property type="entry name" value="DNA-binding response regulator PhoP"/>
    <property type="match status" value="1"/>
</dbReference>
<dbReference type="InterPro" id="IPR001789">
    <property type="entry name" value="Sig_transdc_resp-reg_receiver"/>
</dbReference>
<dbReference type="OrthoDB" id="9802426at2"/>
<dbReference type="GO" id="GO:0032993">
    <property type="term" value="C:protein-DNA complex"/>
    <property type="evidence" value="ECO:0007669"/>
    <property type="project" value="TreeGrafter"/>
</dbReference>
<dbReference type="PROSITE" id="PS50110">
    <property type="entry name" value="RESPONSE_REGULATORY"/>
    <property type="match status" value="1"/>
</dbReference>
<dbReference type="RefSeq" id="WP_133699378.1">
    <property type="nucleotide sequence ID" value="NZ_SNXS01000001.1"/>
</dbReference>
<keyword evidence="5" id="KW-0804">Transcription</keyword>
<dbReference type="GO" id="GO:0006355">
    <property type="term" value="P:regulation of DNA-templated transcription"/>
    <property type="evidence" value="ECO:0007669"/>
    <property type="project" value="InterPro"/>
</dbReference>
<proteinExistence type="predicted"/>
<keyword evidence="1 6" id="KW-0597">Phosphoprotein</keyword>
<name>A0A4R6QUC2_9BURK</name>
<evidence type="ECO:0000259" key="8">
    <source>
        <dbReference type="PROSITE" id="PS50110"/>
    </source>
</evidence>
<dbReference type="PANTHER" id="PTHR48111:SF67">
    <property type="entry name" value="TRANSCRIPTIONAL REGULATORY PROTEIN TCTD"/>
    <property type="match status" value="1"/>
</dbReference>
<evidence type="ECO:0000313" key="11">
    <source>
        <dbReference type="Proteomes" id="UP000295361"/>
    </source>
</evidence>
<feature type="domain" description="OmpR/PhoB-type" evidence="9">
    <location>
        <begin position="124"/>
        <end position="220"/>
    </location>
</feature>
<dbReference type="SMART" id="SM00862">
    <property type="entry name" value="Trans_reg_C"/>
    <property type="match status" value="1"/>
</dbReference>
<dbReference type="GO" id="GO:0000156">
    <property type="term" value="F:phosphorelay response regulator activity"/>
    <property type="evidence" value="ECO:0007669"/>
    <property type="project" value="TreeGrafter"/>
</dbReference>
<sequence>MRILLVEDDPGLRASLAEALHRDAYSVDAVERAESALQALGDATYDALLLDIGLPGMDGLSLLARLRSQAQQMPVMLITARDDWSDKVRGLDLGADDYLAKPFMLPELLARLRALLRRSQASACGDVTLGSLGMVVAQQTATLNGRPLPLTRKEWALLFELALSSPKIVTKRKLINSLSHWEYELSANAIELHISRLRRKLAGSTLELETIRGLGYRLIDTPAAGSSAARCA</sequence>
<reference evidence="10 11" key="1">
    <citation type="submission" date="2019-03" db="EMBL/GenBank/DDBJ databases">
        <title>Genomic Encyclopedia of Type Strains, Phase IV (KMG-IV): sequencing the most valuable type-strain genomes for metagenomic binning, comparative biology and taxonomic classification.</title>
        <authorList>
            <person name="Goeker M."/>
        </authorList>
    </citation>
    <scope>NUCLEOTIDE SEQUENCE [LARGE SCALE GENOMIC DNA]</scope>
    <source>
        <strain evidence="10 11">DSM 16998</strain>
    </source>
</reference>
<keyword evidence="3" id="KW-0805">Transcription regulation</keyword>
<dbReference type="SMART" id="SM00448">
    <property type="entry name" value="REC"/>
    <property type="match status" value="1"/>
</dbReference>
<dbReference type="Gene3D" id="1.10.10.10">
    <property type="entry name" value="Winged helix-like DNA-binding domain superfamily/Winged helix DNA-binding domain"/>
    <property type="match status" value="1"/>
</dbReference>
<dbReference type="InterPro" id="IPR001867">
    <property type="entry name" value="OmpR/PhoB-type_DNA-bd"/>
</dbReference>
<dbReference type="PANTHER" id="PTHR48111">
    <property type="entry name" value="REGULATOR OF RPOS"/>
    <property type="match status" value="1"/>
</dbReference>
<evidence type="ECO:0000256" key="4">
    <source>
        <dbReference type="ARBA" id="ARBA00023125"/>
    </source>
</evidence>
<protein>
    <submittedName>
        <fullName evidence="10">DNA-binding response OmpR family regulator</fullName>
    </submittedName>
</protein>
<dbReference type="InterPro" id="IPR011006">
    <property type="entry name" value="CheY-like_superfamily"/>
</dbReference>
<gene>
    <name evidence="10" type="ORF">DES47_101839</name>
</gene>
<evidence type="ECO:0000256" key="1">
    <source>
        <dbReference type="ARBA" id="ARBA00022553"/>
    </source>
</evidence>
<dbReference type="PROSITE" id="PS51755">
    <property type="entry name" value="OMPR_PHOB"/>
    <property type="match status" value="1"/>
</dbReference>
<evidence type="ECO:0000256" key="3">
    <source>
        <dbReference type="ARBA" id="ARBA00023015"/>
    </source>
</evidence>
<evidence type="ECO:0000313" key="10">
    <source>
        <dbReference type="EMBL" id="TDP74773.1"/>
    </source>
</evidence>
<evidence type="ECO:0000256" key="5">
    <source>
        <dbReference type="ARBA" id="ARBA00023163"/>
    </source>
</evidence>
<evidence type="ECO:0000256" key="7">
    <source>
        <dbReference type="PROSITE-ProRule" id="PRU01091"/>
    </source>
</evidence>
<dbReference type="InterPro" id="IPR036388">
    <property type="entry name" value="WH-like_DNA-bd_sf"/>
</dbReference>
<dbReference type="GO" id="GO:0005829">
    <property type="term" value="C:cytosol"/>
    <property type="evidence" value="ECO:0007669"/>
    <property type="project" value="TreeGrafter"/>
</dbReference>
<evidence type="ECO:0000256" key="6">
    <source>
        <dbReference type="PROSITE-ProRule" id="PRU00169"/>
    </source>
</evidence>
<dbReference type="InterPro" id="IPR016032">
    <property type="entry name" value="Sig_transdc_resp-reg_C-effctor"/>
</dbReference>
<dbReference type="SUPFAM" id="SSF46894">
    <property type="entry name" value="C-terminal effector domain of the bipartite response regulators"/>
    <property type="match status" value="1"/>
</dbReference>
<comment type="caution">
    <text evidence="10">The sequence shown here is derived from an EMBL/GenBank/DDBJ whole genome shotgun (WGS) entry which is preliminary data.</text>
</comment>
<feature type="DNA-binding region" description="OmpR/PhoB-type" evidence="7">
    <location>
        <begin position="124"/>
        <end position="220"/>
    </location>
</feature>
<dbReference type="AlphaFoldDB" id="A0A4R6QUC2"/>
<dbReference type="Gene3D" id="6.10.250.690">
    <property type="match status" value="1"/>
</dbReference>
<dbReference type="Gene3D" id="3.40.50.2300">
    <property type="match status" value="1"/>
</dbReference>
<organism evidence="10 11">
    <name type="scientific">Roseateles toxinivorans</name>
    <dbReference type="NCBI Taxonomy" id="270368"/>
    <lineage>
        <taxon>Bacteria</taxon>
        <taxon>Pseudomonadati</taxon>
        <taxon>Pseudomonadota</taxon>
        <taxon>Betaproteobacteria</taxon>
        <taxon>Burkholderiales</taxon>
        <taxon>Sphaerotilaceae</taxon>
        <taxon>Roseateles</taxon>
    </lineage>
</organism>
<dbReference type="Pfam" id="PF00072">
    <property type="entry name" value="Response_reg"/>
    <property type="match status" value="1"/>
</dbReference>
<accession>A0A4R6QUC2</accession>
<keyword evidence="11" id="KW-1185">Reference proteome</keyword>
<dbReference type="SUPFAM" id="SSF52172">
    <property type="entry name" value="CheY-like"/>
    <property type="match status" value="1"/>
</dbReference>
<feature type="modified residue" description="4-aspartylphosphate" evidence="6">
    <location>
        <position position="51"/>
    </location>
</feature>
<dbReference type="InParanoid" id="A0A4R6QUC2"/>
<keyword evidence="2" id="KW-0902">Two-component regulatory system</keyword>
<dbReference type="CDD" id="cd00383">
    <property type="entry name" value="trans_reg_C"/>
    <property type="match status" value="1"/>
</dbReference>
<dbReference type="EMBL" id="SNXS01000001">
    <property type="protein sequence ID" value="TDP74773.1"/>
    <property type="molecule type" value="Genomic_DNA"/>
</dbReference>